<keyword evidence="4" id="KW-0472">Membrane</keyword>
<organism evidence="5 6">
    <name type="scientific">Pseudomonas mosselii</name>
    <dbReference type="NCBI Taxonomy" id="78327"/>
    <lineage>
        <taxon>Bacteria</taxon>
        <taxon>Pseudomonadati</taxon>
        <taxon>Pseudomonadota</taxon>
        <taxon>Gammaproteobacteria</taxon>
        <taxon>Pseudomonadales</taxon>
        <taxon>Pseudomonadaceae</taxon>
        <taxon>Pseudomonas</taxon>
    </lineage>
</organism>
<name>A0A7W2PYK4_9PSED</name>
<keyword evidence="4" id="KW-1133">Transmembrane helix</keyword>
<dbReference type="NCBIfam" id="NF004792">
    <property type="entry name" value="PRK06139.1"/>
    <property type="match status" value="1"/>
</dbReference>
<dbReference type="InterPro" id="IPR002347">
    <property type="entry name" value="SDR_fam"/>
</dbReference>
<dbReference type="Pfam" id="PF00106">
    <property type="entry name" value="adh_short"/>
    <property type="match status" value="1"/>
</dbReference>
<feature type="transmembrane region" description="Helical" evidence="4">
    <location>
        <begin position="419"/>
        <end position="436"/>
    </location>
</feature>
<dbReference type="GO" id="GO:0016020">
    <property type="term" value="C:membrane"/>
    <property type="evidence" value="ECO:0007669"/>
    <property type="project" value="TreeGrafter"/>
</dbReference>
<dbReference type="RefSeq" id="WP_182322903.1">
    <property type="nucleotide sequence ID" value="NZ_JACGDE010000007.1"/>
</dbReference>
<comment type="similarity">
    <text evidence="1 3">Belongs to the short-chain dehydrogenases/reductases (SDR) family.</text>
</comment>
<gene>
    <name evidence="5" type="ORF">H4C75_12355</name>
</gene>
<evidence type="ECO:0000313" key="5">
    <source>
        <dbReference type="EMBL" id="MBA6065555.1"/>
    </source>
</evidence>
<dbReference type="InterPro" id="IPR036291">
    <property type="entry name" value="NAD(P)-bd_dom_sf"/>
</dbReference>
<dbReference type="PANTHER" id="PTHR44196:SF1">
    <property type="entry name" value="DEHYDROGENASE_REDUCTASE SDR FAMILY MEMBER 7B"/>
    <property type="match status" value="1"/>
</dbReference>
<dbReference type="Gene3D" id="3.40.50.720">
    <property type="entry name" value="NAD(P)-binding Rossmann-like Domain"/>
    <property type="match status" value="1"/>
</dbReference>
<dbReference type="PANTHER" id="PTHR44196">
    <property type="entry name" value="DEHYDROGENASE/REDUCTASE SDR FAMILY MEMBER 7B"/>
    <property type="match status" value="1"/>
</dbReference>
<reference evidence="5 6" key="1">
    <citation type="submission" date="2020-07" db="EMBL/GenBank/DDBJ databases">
        <title>Diversity of carbapenemase encoding genes among Pseudomonas putida group clinical isolates in a tertiary Brazilian hospital.</title>
        <authorList>
            <person name="Alberto-Lei F."/>
            <person name="Nodari C.S."/>
            <person name="Streling A.P."/>
            <person name="Paulino J.T."/>
            <person name="Bessa-Neto F.O."/>
            <person name="Cayo R."/>
            <person name="Gales A.C."/>
        </authorList>
    </citation>
    <scope>NUCLEOTIDE SEQUENCE [LARGE SCALE GENOMIC DNA]</scope>
    <source>
        <strain evidence="5 6">14802</strain>
    </source>
</reference>
<evidence type="ECO:0000256" key="4">
    <source>
        <dbReference type="SAM" id="Phobius"/>
    </source>
</evidence>
<dbReference type="EMBL" id="JACGDE010000007">
    <property type="protein sequence ID" value="MBA6065555.1"/>
    <property type="molecule type" value="Genomic_DNA"/>
</dbReference>
<evidence type="ECO:0000256" key="1">
    <source>
        <dbReference type="ARBA" id="ARBA00006484"/>
    </source>
</evidence>
<dbReference type="GO" id="GO:0016491">
    <property type="term" value="F:oxidoreductase activity"/>
    <property type="evidence" value="ECO:0007669"/>
    <property type="project" value="UniProtKB-KW"/>
</dbReference>
<protein>
    <submittedName>
        <fullName evidence="5">SDR family oxidoreductase</fullName>
    </submittedName>
</protein>
<dbReference type="InterPro" id="IPR020904">
    <property type="entry name" value="Sc_DH/Rdtase_CS"/>
</dbReference>
<comment type="caution">
    <text evidence="5">The sequence shown here is derived from an EMBL/GenBank/DDBJ whole genome shotgun (WGS) entry which is preliminary data.</text>
</comment>
<dbReference type="AlphaFoldDB" id="A0A7W2PYK4"/>
<proteinExistence type="inferred from homology"/>
<accession>A0A7W2PYK4</accession>
<dbReference type="Proteomes" id="UP000541770">
    <property type="component" value="Unassembled WGS sequence"/>
</dbReference>
<keyword evidence="2" id="KW-0560">Oxidoreductase</keyword>
<dbReference type="PROSITE" id="PS00061">
    <property type="entry name" value="ADH_SHORT"/>
    <property type="match status" value="1"/>
</dbReference>
<evidence type="ECO:0000256" key="2">
    <source>
        <dbReference type="ARBA" id="ARBA00023002"/>
    </source>
</evidence>
<sequence length="440" mass="47320">MIEPTTGMKAGERYRVENVERVHPFTGFFQDGNYYLGPELLTAIGWLEGQSFIYDELDATGEPVFPGRTAGEISDLVLTLVDGTPLTLSLIEEWPPEGQPELVEMPEPTPEEKRPRTQGPLKGKVVVITGASSGIGRAAALAFACQGARLVLAARDEQTLFEVLDECTECGTDAMAVMTDVTRSDQVAALAAQAADFGQGRIDVWINNAGVGAIGSFDQTPLAAHEQVIQTDLIGYLRGAYVALPYFKAQGRGTLINTLSLGSWIAQPYAAAYSASKFGLRGLTEALRGELTEYRDIHVCDIYPAVMDTPGFRDAGNYTGHAVKPPGPIYDPHQVARAMVACAISPRAHTTVGGLARLAHLASYLVPRLANLNGWFTRRGIGHSPAAETCDGNLFEPPSRARGVQDGWRSDRSPASSRMAVTALVLLSGCALAMLCRKRR</sequence>
<evidence type="ECO:0000313" key="6">
    <source>
        <dbReference type="Proteomes" id="UP000541770"/>
    </source>
</evidence>
<dbReference type="SUPFAM" id="SSF51735">
    <property type="entry name" value="NAD(P)-binding Rossmann-fold domains"/>
    <property type="match status" value="1"/>
</dbReference>
<evidence type="ECO:0000256" key="3">
    <source>
        <dbReference type="RuleBase" id="RU000363"/>
    </source>
</evidence>
<keyword evidence="4" id="KW-0812">Transmembrane</keyword>
<dbReference type="PRINTS" id="PR00081">
    <property type="entry name" value="GDHRDH"/>
</dbReference>
<dbReference type="PRINTS" id="PR00080">
    <property type="entry name" value="SDRFAMILY"/>
</dbReference>